<dbReference type="InterPro" id="IPR046449">
    <property type="entry name" value="DEGP_PDZ_sf"/>
</dbReference>
<sequence length="175" mass="18507">MSPKRQRSDSFAQPGREVDLAASSPAAPAAATKPTAATAAQAHFATALKSVIKALACDANQGFQDIVNIQVHAVNGVKVHNLQHLATLVEGCAEEYVRFDLEWKRVIVLHTASARAAMADILRANCIPAPHSEGLLAEPLLLPSDLAATRQPDMADSEVVGTEEAVAVGEQRARL</sequence>
<accession>A0A2J7ZSQ2</accession>
<dbReference type="Proteomes" id="UP000236333">
    <property type="component" value="Unassembled WGS sequence"/>
</dbReference>
<dbReference type="PANTHER" id="PTHR45980:SF18">
    <property type="entry name" value="PROTEASE DO-LIKE 9"/>
    <property type="match status" value="1"/>
</dbReference>
<proteinExistence type="predicted"/>
<evidence type="ECO:0000259" key="5">
    <source>
        <dbReference type="Pfam" id="PF17815"/>
    </source>
</evidence>
<feature type="region of interest" description="Disordered" evidence="4">
    <location>
        <begin position="1"/>
        <end position="29"/>
    </location>
</feature>
<dbReference type="AlphaFoldDB" id="A0A2J7ZSQ2"/>
<dbReference type="PANTHER" id="PTHR45980">
    <property type="match status" value="1"/>
</dbReference>
<keyword evidence="3" id="KW-0720">Serine protease</keyword>
<dbReference type="GO" id="GO:0004252">
    <property type="term" value="F:serine-type endopeptidase activity"/>
    <property type="evidence" value="ECO:0007669"/>
    <property type="project" value="TreeGrafter"/>
</dbReference>
<evidence type="ECO:0000256" key="1">
    <source>
        <dbReference type="ARBA" id="ARBA00022670"/>
    </source>
</evidence>
<evidence type="ECO:0000313" key="7">
    <source>
        <dbReference type="Proteomes" id="UP000236333"/>
    </source>
</evidence>
<reference evidence="6 7" key="1">
    <citation type="journal article" date="2017" name="Mol. Biol. Evol.">
        <title>The 4-celled Tetrabaena socialis nuclear genome reveals the essential components for genetic control of cell number at the origin of multicellularity in the volvocine lineage.</title>
        <authorList>
            <person name="Featherston J."/>
            <person name="Arakaki Y."/>
            <person name="Hanschen E.R."/>
            <person name="Ferris P.J."/>
            <person name="Michod R.E."/>
            <person name="Olson B.J.S.C."/>
            <person name="Nozaki H."/>
            <person name="Durand P.M."/>
        </authorList>
    </citation>
    <scope>NUCLEOTIDE SEQUENCE [LARGE SCALE GENOMIC DNA]</scope>
    <source>
        <strain evidence="6 7">NIES-571</strain>
    </source>
</reference>
<name>A0A2J7ZSQ2_9CHLO</name>
<keyword evidence="1 6" id="KW-0645">Protease</keyword>
<gene>
    <name evidence="6" type="ORF">TSOC_010644</name>
</gene>
<keyword evidence="7" id="KW-1185">Reference proteome</keyword>
<evidence type="ECO:0000256" key="2">
    <source>
        <dbReference type="ARBA" id="ARBA00022801"/>
    </source>
</evidence>
<organism evidence="6 7">
    <name type="scientific">Tetrabaena socialis</name>
    <dbReference type="NCBI Taxonomy" id="47790"/>
    <lineage>
        <taxon>Eukaryota</taxon>
        <taxon>Viridiplantae</taxon>
        <taxon>Chlorophyta</taxon>
        <taxon>core chlorophytes</taxon>
        <taxon>Chlorophyceae</taxon>
        <taxon>CS clade</taxon>
        <taxon>Chlamydomonadales</taxon>
        <taxon>Tetrabaenaceae</taxon>
        <taxon>Tetrabaena</taxon>
    </lineage>
</organism>
<comment type="caution">
    <text evidence="6">The sequence shown here is derived from an EMBL/GenBank/DDBJ whole genome shotgun (WGS) entry which is preliminary data.</text>
</comment>
<dbReference type="EMBL" id="PGGS01000521">
    <property type="protein sequence ID" value="PNH03301.1"/>
    <property type="molecule type" value="Genomic_DNA"/>
</dbReference>
<dbReference type="InterPro" id="IPR041517">
    <property type="entry name" value="DEGP_PDZ"/>
</dbReference>
<protein>
    <submittedName>
        <fullName evidence="6">Protease Do-like 9</fullName>
    </submittedName>
</protein>
<dbReference type="Pfam" id="PF17815">
    <property type="entry name" value="PDZ_3"/>
    <property type="match status" value="1"/>
</dbReference>
<evidence type="ECO:0000256" key="4">
    <source>
        <dbReference type="SAM" id="MobiDB-lite"/>
    </source>
</evidence>
<dbReference type="Gene3D" id="3.20.190.20">
    <property type="match status" value="1"/>
</dbReference>
<evidence type="ECO:0000256" key="3">
    <source>
        <dbReference type="ARBA" id="ARBA00022825"/>
    </source>
</evidence>
<keyword evidence="2" id="KW-0378">Hydrolase</keyword>
<feature type="domain" description="Protease Do-like PDZ" evidence="5">
    <location>
        <begin position="53"/>
        <end position="133"/>
    </location>
</feature>
<dbReference type="GO" id="GO:0006508">
    <property type="term" value="P:proteolysis"/>
    <property type="evidence" value="ECO:0007669"/>
    <property type="project" value="UniProtKB-KW"/>
</dbReference>
<evidence type="ECO:0000313" key="6">
    <source>
        <dbReference type="EMBL" id="PNH03301.1"/>
    </source>
</evidence>
<dbReference type="OrthoDB" id="1932632at2759"/>